<dbReference type="InterPro" id="IPR003702">
    <property type="entry name" value="ActCoA_hydro_N"/>
</dbReference>
<dbReference type="PATRIC" id="fig|883161.3.peg.272"/>
<keyword evidence="7" id="KW-1185">Reference proteome</keyword>
<feature type="binding site" evidence="3">
    <location>
        <position position="364"/>
    </location>
    <ligand>
        <name>CoA</name>
        <dbReference type="ChEBI" id="CHEBI:57287"/>
    </ligand>
</feature>
<dbReference type="GO" id="GO:0003986">
    <property type="term" value="F:acetyl-CoA hydrolase activity"/>
    <property type="evidence" value="ECO:0007669"/>
    <property type="project" value="TreeGrafter"/>
</dbReference>
<proteinExistence type="inferred from homology"/>
<accession>S2X1F3</accession>
<evidence type="ECO:0000313" key="7">
    <source>
        <dbReference type="Proteomes" id="UP000014417"/>
    </source>
</evidence>
<comment type="similarity">
    <text evidence="1">Belongs to the acetyl-CoA hydrolase/transferase family.</text>
</comment>
<feature type="active site" description="5-glutamyl coenzyme A thioester intermediate" evidence="2">
    <location>
        <position position="294"/>
    </location>
</feature>
<dbReference type="GO" id="GO:0008775">
    <property type="term" value="F:acetate CoA-transferase activity"/>
    <property type="evidence" value="ECO:0007669"/>
    <property type="project" value="InterPro"/>
</dbReference>
<comment type="caution">
    <text evidence="6">The sequence shown here is derived from an EMBL/GenBank/DDBJ whole genome shotgun (WGS) entry which is preliminary data.</text>
</comment>
<organism evidence="6 7">
    <name type="scientific">Propionimicrobium lymphophilum ACS-093-V-SCH5</name>
    <dbReference type="NCBI Taxonomy" id="883161"/>
    <lineage>
        <taxon>Bacteria</taxon>
        <taxon>Bacillati</taxon>
        <taxon>Actinomycetota</taxon>
        <taxon>Actinomycetes</taxon>
        <taxon>Propionibacteriales</taxon>
        <taxon>Propionibacteriaceae</taxon>
        <taxon>Propionimicrobium</taxon>
    </lineage>
</organism>
<name>S2X1F3_9ACTN</name>
<dbReference type="NCBIfam" id="TIGR03458">
    <property type="entry name" value="YgfH_subfam"/>
    <property type="match status" value="1"/>
</dbReference>
<dbReference type="InterPro" id="IPR037171">
    <property type="entry name" value="NagB/RpiA_transferase-like"/>
</dbReference>
<dbReference type="InterPro" id="IPR046433">
    <property type="entry name" value="ActCoA_hydro"/>
</dbReference>
<evidence type="ECO:0000259" key="4">
    <source>
        <dbReference type="Pfam" id="PF02550"/>
    </source>
</evidence>
<dbReference type="Gene3D" id="3.30.750.70">
    <property type="entry name" value="4-hydroxybutyrate coenzyme like domains"/>
    <property type="match status" value="1"/>
</dbReference>
<dbReference type="FunFam" id="3.40.1080.20:FF:000001">
    <property type="entry name" value="Acetyl-CoA hydrolase Ach1"/>
    <property type="match status" value="1"/>
</dbReference>
<dbReference type="Gene3D" id="3.40.1080.20">
    <property type="entry name" value="Acetyl-CoA hydrolase/transferase C-terminal domain"/>
    <property type="match status" value="1"/>
</dbReference>
<dbReference type="EMBL" id="AGZR01000003">
    <property type="protein sequence ID" value="EPD33854.1"/>
    <property type="molecule type" value="Genomic_DNA"/>
</dbReference>
<feature type="domain" description="Acetyl-CoA hydrolase/transferase C-terminal" evidence="5">
    <location>
        <begin position="333"/>
        <end position="469"/>
    </location>
</feature>
<protein>
    <submittedName>
        <fullName evidence="6">Succinate CoA transferase</fullName>
    </submittedName>
</protein>
<dbReference type="PANTHER" id="PTHR43609">
    <property type="entry name" value="ACETYL-COA HYDROLASE"/>
    <property type="match status" value="1"/>
</dbReference>
<dbReference type="InterPro" id="IPR017821">
    <property type="entry name" value="Succinate_CoA_transferase"/>
</dbReference>
<dbReference type="Pfam" id="PF13336">
    <property type="entry name" value="AcetylCoA_hyd_C"/>
    <property type="match status" value="1"/>
</dbReference>
<evidence type="ECO:0000259" key="5">
    <source>
        <dbReference type="Pfam" id="PF13336"/>
    </source>
</evidence>
<feature type="binding site" evidence="3">
    <location>
        <position position="388"/>
    </location>
    <ligand>
        <name>CoA</name>
        <dbReference type="ChEBI" id="CHEBI:57287"/>
    </ligand>
</feature>
<evidence type="ECO:0000256" key="2">
    <source>
        <dbReference type="PIRSR" id="PIRSR617821-1"/>
    </source>
</evidence>
<dbReference type="SUPFAM" id="SSF100950">
    <property type="entry name" value="NagB/RpiA/CoA transferase-like"/>
    <property type="match status" value="2"/>
</dbReference>
<keyword evidence="6" id="KW-0808">Transferase</keyword>
<dbReference type="RefSeq" id="WP_016455126.1">
    <property type="nucleotide sequence ID" value="NZ_KE150269.1"/>
</dbReference>
<feature type="domain" description="Acetyl-CoA hydrolase/transferase N-terminal" evidence="4">
    <location>
        <begin position="9"/>
        <end position="229"/>
    </location>
</feature>
<gene>
    <name evidence="6" type="ORF">HMPREF9306_00269</name>
</gene>
<dbReference type="HOGENOM" id="CLU_019748_3_0_11"/>
<dbReference type="STRING" id="883161.HMPREF9306_00269"/>
<dbReference type="Pfam" id="PF02550">
    <property type="entry name" value="AcetylCoA_hydro"/>
    <property type="match status" value="1"/>
</dbReference>
<dbReference type="GO" id="GO:0006083">
    <property type="term" value="P:acetate metabolic process"/>
    <property type="evidence" value="ECO:0007669"/>
    <property type="project" value="InterPro"/>
</dbReference>
<evidence type="ECO:0000256" key="1">
    <source>
        <dbReference type="ARBA" id="ARBA00009632"/>
    </source>
</evidence>
<dbReference type="InterPro" id="IPR038460">
    <property type="entry name" value="AcetylCoA_hyd_C_sf"/>
</dbReference>
<evidence type="ECO:0000256" key="3">
    <source>
        <dbReference type="PIRSR" id="PIRSR617821-2"/>
    </source>
</evidence>
<dbReference type="AlphaFoldDB" id="S2X1F3"/>
<feature type="binding site" evidence="3">
    <location>
        <position position="408"/>
    </location>
    <ligand>
        <name>CoA</name>
        <dbReference type="ChEBI" id="CHEBI:57287"/>
    </ligand>
</feature>
<sequence>MAGRIGNQKFLDKVMSADDAAAFIEPGDSIGFSGFTGAGYPKEVPGALARRIKAATDRGEEFKVRVFTGASTAPELDGVLAETNNMAFRTPYQSDPSLRKVINNGTTDYCDIHLSHLSKMINLGYMGDIDVAVVEATLITEDGKVVPTSSVGMSRTYLARAKKIIIEVNEWQTEDLYGMHDIYYGIGQVPPNTPPIPITAPGDLIGEKAFTIDTDKVVAVVKTNDPDRNSPFKPLDDDSKKIAGYLLDLFDHEVRHGRMPANLFPLQSGVGNIANAVLAGLLDSKYENMTSYTEVIQDGMVNLIDAGKISVASATSFSLSPDAAHHMNENASDYRGKIILRPQDVSNHPEVIRRLGVISCNGMIEADIFGNVNSTHISGTRMMNGIGGSGDFTRSASLSIFVSPSTAKDGAISTIVPMVSHVDHTEHDVMVIITEYGVADLRGLSPRRRPEVIIDNCAHPDYRAALHEYYDRALKTNKAIHTPMDLDNAFSFHQRLRDTGTMMPS</sequence>
<dbReference type="InterPro" id="IPR026888">
    <property type="entry name" value="AcetylCoA_hyd_C"/>
</dbReference>
<reference evidence="6 7" key="1">
    <citation type="submission" date="2013-04" db="EMBL/GenBank/DDBJ databases">
        <title>The Genome Sequence of Propionimicrobium lymphophilum ACS-093-V-SCH5.</title>
        <authorList>
            <consortium name="The Broad Institute Genomics Platform"/>
            <person name="Earl A."/>
            <person name="Ward D."/>
            <person name="Feldgarden M."/>
            <person name="Gevers D."/>
            <person name="Saerens B."/>
            <person name="Vaneechoutte M."/>
            <person name="Walker B."/>
            <person name="Young S."/>
            <person name="Zeng Q."/>
            <person name="Gargeya S."/>
            <person name="Fitzgerald M."/>
            <person name="Haas B."/>
            <person name="Abouelleil A."/>
            <person name="Allen A.W."/>
            <person name="Alvarado L."/>
            <person name="Arachchi H.M."/>
            <person name="Berlin A.M."/>
            <person name="Chapman S.B."/>
            <person name="Gainer-Dewar J."/>
            <person name="Goldberg J."/>
            <person name="Griggs A."/>
            <person name="Gujja S."/>
            <person name="Hansen M."/>
            <person name="Howarth C."/>
            <person name="Imamovic A."/>
            <person name="Ireland A."/>
            <person name="Larimer J."/>
            <person name="McCowan C."/>
            <person name="Murphy C."/>
            <person name="Pearson M."/>
            <person name="Poon T.W."/>
            <person name="Priest M."/>
            <person name="Roberts A."/>
            <person name="Saif S."/>
            <person name="Shea T."/>
            <person name="Sisk P."/>
            <person name="Sykes S."/>
            <person name="Wortman J."/>
            <person name="Nusbaum C."/>
            <person name="Birren B."/>
        </authorList>
    </citation>
    <scope>NUCLEOTIDE SEQUENCE [LARGE SCALE GENOMIC DNA]</scope>
    <source>
        <strain evidence="6 7">ACS-093-V-SCH5</strain>
    </source>
</reference>
<dbReference type="PANTHER" id="PTHR43609:SF1">
    <property type="entry name" value="ACETYL-COA HYDROLASE"/>
    <property type="match status" value="1"/>
</dbReference>
<dbReference type="Gene3D" id="3.40.1080.10">
    <property type="entry name" value="Glutaconate Coenzyme A-transferase"/>
    <property type="match status" value="1"/>
</dbReference>
<dbReference type="OrthoDB" id="9801795at2"/>
<feature type="binding site" evidence="3">
    <location>
        <position position="384"/>
    </location>
    <ligand>
        <name>CoA</name>
        <dbReference type="ChEBI" id="CHEBI:57287"/>
    </ligand>
</feature>
<dbReference type="Proteomes" id="UP000014417">
    <property type="component" value="Unassembled WGS sequence"/>
</dbReference>
<evidence type="ECO:0000313" key="6">
    <source>
        <dbReference type="EMBL" id="EPD33854.1"/>
    </source>
</evidence>
<dbReference type="GO" id="GO:0006084">
    <property type="term" value="P:acetyl-CoA metabolic process"/>
    <property type="evidence" value="ECO:0007669"/>
    <property type="project" value="InterPro"/>
</dbReference>